<dbReference type="AlphaFoldDB" id="A0A0F9ZRC8"/>
<evidence type="ECO:0000256" key="1">
    <source>
        <dbReference type="SAM" id="MobiDB-lite"/>
    </source>
</evidence>
<sequence>MEIKQKTADDMIHASIASTHHVGIATPKGVRLETQKKQTADDIIVEIMERCGVSMTRDKNSPDFAN</sequence>
<feature type="compositionally biased region" description="Basic and acidic residues" evidence="1">
    <location>
        <begin position="1"/>
        <end position="12"/>
    </location>
</feature>
<evidence type="ECO:0000313" key="3">
    <source>
        <dbReference type="Proteomes" id="UP000033995"/>
    </source>
</evidence>
<accession>A0A0F9ZRC8</accession>
<protein>
    <submittedName>
        <fullName evidence="2">Uncharacterized protein</fullName>
    </submittedName>
</protein>
<proteinExistence type="predicted"/>
<evidence type="ECO:0000313" key="2">
    <source>
        <dbReference type="EMBL" id="KKP46644.1"/>
    </source>
</evidence>
<dbReference type="EMBL" id="LBOZ01000009">
    <property type="protein sequence ID" value="KKP46644.1"/>
    <property type="molecule type" value="Genomic_DNA"/>
</dbReference>
<feature type="region of interest" description="Disordered" evidence="1">
    <location>
        <begin position="1"/>
        <end position="20"/>
    </location>
</feature>
<gene>
    <name evidence="2" type="ORF">UR38_C0009G0001</name>
</gene>
<dbReference type="Proteomes" id="UP000033995">
    <property type="component" value="Unassembled WGS sequence"/>
</dbReference>
<reference evidence="2 3" key="1">
    <citation type="journal article" date="2015" name="Nature">
        <title>rRNA introns, odd ribosomes, and small enigmatic genomes across a large radiation of phyla.</title>
        <authorList>
            <person name="Brown C.T."/>
            <person name="Hug L.A."/>
            <person name="Thomas B.C."/>
            <person name="Sharon I."/>
            <person name="Castelle C.J."/>
            <person name="Singh A."/>
            <person name="Wilkins M.J."/>
            <person name="Williams K.H."/>
            <person name="Banfield J.F."/>
        </authorList>
    </citation>
    <scope>NUCLEOTIDE SEQUENCE [LARGE SCALE GENOMIC DNA]</scope>
</reference>
<organism evidence="2 3">
    <name type="scientific">Candidatus Woesebacteria bacterium GW2011_GWA2_33_28</name>
    <dbReference type="NCBI Taxonomy" id="1618561"/>
    <lineage>
        <taxon>Bacteria</taxon>
        <taxon>Candidatus Woeseibacteriota</taxon>
    </lineage>
</organism>
<comment type="caution">
    <text evidence="2">The sequence shown here is derived from an EMBL/GenBank/DDBJ whole genome shotgun (WGS) entry which is preliminary data.</text>
</comment>
<name>A0A0F9ZRC8_9BACT</name>